<dbReference type="EMBL" id="QMFB01000021">
    <property type="protein sequence ID" value="RAV16413.1"/>
    <property type="molecule type" value="Genomic_DNA"/>
</dbReference>
<evidence type="ECO:0000313" key="6">
    <source>
        <dbReference type="EMBL" id="RAV16413.1"/>
    </source>
</evidence>
<name>A0A329MCP8_9BACL</name>
<dbReference type="InterPro" id="IPR027417">
    <property type="entry name" value="P-loop_NTPase"/>
</dbReference>
<evidence type="ECO:0000256" key="4">
    <source>
        <dbReference type="ARBA" id="ARBA00022840"/>
    </source>
</evidence>
<dbReference type="InterPro" id="IPR003593">
    <property type="entry name" value="AAA+_ATPase"/>
</dbReference>
<keyword evidence="4 6" id="KW-0067">ATP-binding</keyword>
<sequence length="292" mass="32080">MNISIERLTKAYQPNMLALDGIDLTITGGMFGLLGPNGAGKSTLMQIMATLLAPTEGTIRFGDYRLGKDDHEIRRALGYLPQYFGLYQKLTGEEFLTYIATLKGYTATADRRKRVTEMLEKVNLADKAKRKIKTYSGGMKQRIGIAQALIGDPRVIIVDEPTAGLDPEERVRFRNLLEDLSLERTVLLSTHIVADIESSCGAMAVMRQGKLIFKGAPDELLAMVKGKVWTGAVTERELPHVSLNGKVVSQRKTRNGFELRILAAGQPFAEAVPAIPDLEDGYMALAGVDSHE</sequence>
<dbReference type="CDD" id="cd03264">
    <property type="entry name" value="ABC_drug_resistance_like"/>
    <property type="match status" value="1"/>
</dbReference>
<feature type="domain" description="ABC transporter" evidence="5">
    <location>
        <begin position="3"/>
        <end position="233"/>
    </location>
</feature>
<dbReference type="Pfam" id="PF00005">
    <property type="entry name" value="ABC_tran"/>
    <property type="match status" value="1"/>
</dbReference>
<evidence type="ECO:0000256" key="3">
    <source>
        <dbReference type="ARBA" id="ARBA00022741"/>
    </source>
</evidence>
<dbReference type="GO" id="GO:0005524">
    <property type="term" value="F:ATP binding"/>
    <property type="evidence" value="ECO:0007669"/>
    <property type="project" value="UniProtKB-KW"/>
</dbReference>
<dbReference type="SUPFAM" id="SSF52540">
    <property type="entry name" value="P-loop containing nucleoside triphosphate hydrolases"/>
    <property type="match status" value="1"/>
</dbReference>
<dbReference type="Proteomes" id="UP000250369">
    <property type="component" value="Unassembled WGS sequence"/>
</dbReference>
<dbReference type="InterPro" id="IPR017871">
    <property type="entry name" value="ABC_transporter-like_CS"/>
</dbReference>
<dbReference type="GO" id="GO:0016887">
    <property type="term" value="F:ATP hydrolysis activity"/>
    <property type="evidence" value="ECO:0007669"/>
    <property type="project" value="InterPro"/>
</dbReference>
<dbReference type="PANTHER" id="PTHR43335">
    <property type="entry name" value="ABC TRANSPORTER, ATP-BINDING PROTEIN"/>
    <property type="match status" value="1"/>
</dbReference>
<dbReference type="AlphaFoldDB" id="A0A329MCP8"/>
<evidence type="ECO:0000313" key="7">
    <source>
        <dbReference type="Proteomes" id="UP000250369"/>
    </source>
</evidence>
<dbReference type="Gene3D" id="3.40.50.300">
    <property type="entry name" value="P-loop containing nucleotide triphosphate hydrolases"/>
    <property type="match status" value="1"/>
</dbReference>
<evidence type="ECO:0000259" key="5">
    <source>
        <dbReference type="PROSITE" id="PS50893"/>
    </source>
</evidence>
<dbReference type="RefSeq" id="WP_113034493.1">
    <property type="nucleotide sequence ID" value="NZ_QMFB01000021.1"/>
</dbReference>
<keyword evidence="2" id="KW-0813">Transport</keyword>
<dbReference type="PROSITE" id="PS00211">
    <property type="entry name" value="ABC_TRANSPORTER_1"/>
    <property type="match status" value="1"/>
</dbReference>
<dbReference type="OrthoDB" id="9804819at2"/>
<keyword evidence="7" id="KW-1185">Reference proteome</keyword>
<keyword evidence="3" id="KW-0547">Nucleotide-binding</keyword>
<reference evidence="6 7" key="1">
    <citation type="journal article" date="2009" name="Int. J. Syst. Evol. Microbiol.">
        <title>Paenibacillus contaminans sp. nov., isolated from a contaminated laboratory plate.</title>
        <authorList>
            <person name="Chou J.H."/>
            <person name="Lee J.H."/>
            <person name="Lin M.C."/>
            <person name="Chang P.S."/>
            <person name="Arun A.B."/>
            <person name="Young C.C."/>
            <person name="Chen W.M."/>
        </authorList>
    </citation>
    <scope>NUCLEOTIDE SEQUENCE [LARGE SCALE GENOMIC DNA]</scope>
    <source>
        <strain evidence="6 7">CKOBP-6</strain>
    </source>
</reference>
<evidence type="ECO:0000256" key="2">
    <source>
        <dbReference type="ARBA" id="ARBA00022448"/>
    </source>
</evidence>
<comment type="caution">
    <text evidence="6">The sequence shown here is derived from an EMBL/GenBank/DDBJ whole genome shotgun (WGS) entry which is preliminary data.</text>
</comment>
<comment type="similarity">
    <text evidence="1">Belongs to the ABC transporter superfamily.</text>
</comment>
<proteinExistence type="inferred from homology"/>
<organism evidence="6 7">
    <name type="scientific">Paenibacillus contaminans</name>
    <dbReference type="NCBI Taxonomy" id="450362"/>
    <lineage>
        <taxon>Bacteria</taxon>
        <taxon>Bacillati</taxon>
        <taxon>Bacillota</taxon>
        <taxon>Bacilli</taxon>
        <taxon>Bacillales</taxon>
        <taxon>Paenibacillaceae</taxon>
        <taxon>Paenibacillus</taxon>
    </lineage>
</organism>
<gene>
    <name evidence="6" type="ORF">DQG23_28785</name>
</gene>
<dbReference type="PANTHER" id="PTHR43335:SF2">
    <property type="entry name" value="ABC TRANSPORTER, ATP-BINDING PROTEIN"/>
    <property type="match status" value="1"/>
</dbReference>
<dbReference type="PROSITE" id="PS50893">
    <property type="entry name" value="ABC_TRANSPORTER_2"/>
    <property type="match status" value="1"/>
</dbReference>
<dbReference type="SMART" id="SM00382">
    <property type="entry name" value="AAA"/>
    <property type="match status" value="1"/>
</dbReference>
<dbReference type="InterPro" id="IPR003439">
    <property type="entry name" value="ABC_transporter-like_ATP-bd"/>
</dbReference>
<evidence type="ECO:0000256" key="1">
    <source>
        <dbReference type="ARBA" id="ARBA00005417"/>
    </source>
</evidence>
<accession>A0A329MCP8</accession>
<protein>
    <submittedName>
        <fullName evidence="6">ABC transporter ATP-binding protein</fullName>
    </submittedName>
</protein>